<protein>
    <recommendedName>
        <fullName evidence="2">PGG domain-containing protein</fullName>
    </recommendedName>
</protein>
<name>A0ABD3AHK0_9GENT</name>
<dbReference type="Proteomes" id="UP001630127">
    <property type="component" value="Unassembled WGS sequence"/>
</dbReference>
<reference evidence="3 4" key="1">
    <citation type="submission" date="2024-11" db="EMBL/GenBank/DDBJ databases">
        <title>A near-complete genome assembly of Cinchona calisaya.</title>
        <authorList>
            <person name="Lian D.C."/>
            <person name="Zhao X.W."/>
            <person name="Wei L."/>
        </authorList>
    </citation>
    <scope>NUCLEOTIDE SEQUENCE [LARGE SCALE GENOMIC DNA]</scope>
    <source>
        <tissue evidence="3">Nenye</tissue>
    </source>
</reference>
<dbReference type="SUPFAM" id="SSF48403">
    <property type="entry name" value="Ankyrin repeat"/>
    <property type="match status" value="2"/>
</dbReference>
<dbReference type="PANTHER" id="PTHR24128:SF24">
    <property type="entry name" value="ANKYRIN REPEAT PROTEIN"/>
    <property type="match status" value="1"/>
</dbReference>
<feature type="domain" description="PGG" evidence="2">
    <location>
        <begin position="288"/>
        <end position="321"/>
    </location>
</feature>
<dbReference type="Pfam" id="PF13962">
    <property type="entry name" value="PGG"/>
    <property type="match status" value="1"/>
</dbReference>
<dbReference type="InterPro" id="IPR026961">
    <property type="entry name" value="PGG_dom"/>
</dbReference>
<feature type="repeat" description="ANK" evidence="1">
    <location>
        <begin position="178"/>
        <end position="199"/>
    </location>
</feature>
<proteinExistence type="predicted"/>
<dbReference type="Pfam" id="PF12796">
    <property type="entry name" value="Ank_2"/>
    <property type="match status" value="2"/>
</dbReference>
<organism evidence="3 4">
    <name type="scientific">Cinchona calisaya</name>
    <dbReference type="NCBI Taxonomy" id="153742"/>
    <lineage>
        <taxon>Eukaryota</taxon>
        <taxon>Viridiplantae</taxon>
        <taxon>Streptophyta</taxon>
        <taxon>Embryophyta</taxon>
        <taxon>Tracheophyta</taxon>
        <taxon>Spermatophyta</taxon>
        <taxon>Magnoliopsida</taxon>
        <taxon>eudicotyledons</taxon>
        <taxon>Gunneridae</taxon>
        <taxon>Pentapetalae</taxon>
        <taxon>asterids</taxon>
        <taxon>lamiids</taxon>
        <taxon>Gentianales</taxon>
        <taxon>Rubiaceae</taxon>
        <taxon>Cinchonoideae</taxon>
        <taxon>Cinchoneae</taxon>
        <taxon>Cinchona</taxon>
    </lineage>
</organism>
<accession>A0ABD3AHK0</accession>
<dbReference type="Gene3D" id="1.25.40.20">
    <property type="entry name" value="Ankyrin repeat-containing domain"/>
    <property type="match status" value="2"/>
</dbReference>
<dbReference type="SMART" id="SM00248">
    <property type="entry name" value="ANK"/>
    <property type="match status" value="9"/>
</dbReference>
<dbReference type="AlphaFoldDB" id="A0ABD3AHK0"/>
<dbReference type="PROSITE" id="PS50088">
    <property type="entry name" value="ANK_REPEAT"/>
    <property type="match status" value="1"/>
</dbReference>
<evidence type="ECO:0000256" key="1">
    <source>
        <dbReference type="PROSITE-ProRule" id="PRU00023"/>
    </source>
</evidence>
<dbReference type="PANTHER" id="PTHR24128">
    <property type="entry name" value="HOMEOBOX PROTEIN WARIAI"/>
    <property type="match status" value="1"/>
</dbReference>
<dbReference type="InterPro" id="IPR002110">
    <property type="entry name" value="Ankyrin_rpt"/>
</dbReference>
<evidence type="ECO:0000259" key="2">
    <source>
        <dbReference type="Pfam" id="PF13962"/>
    </source>
</evidence>
<gene>
    <name evidence="3" type="ORF">ACH5RR_009454</name>
</gene>
<comment type="caution">
    <text evidence="3">The sequence shown here is derived from an EMBL/GenBank/DDBJ whole genome shotgun (WGS) entry which is preliminary data.</text>
</comment>
<sequence length="499" mass="54747">MEQCLLAEASQTGNTEAFYALLQQNPYLLDDIDKIPFVDTPLHISASAGFTHFALEILTLKSSFGKKLNPDGFSPIDLALRFGHAQTVKRLVDNDPHLIGVKGKERFTALHYVAEVDDVDLLAEFLVKSPKSVEDLTIRGETAVHVAVRNRNVRALKVLLGFLQLTEKEKILNWEDENGDTVLHIAASTNNIEVVRLLVGKVNINHKNQAGLTALDIAIEHSNPAADGKQIERILGSAGGRSSSTVPKIDSLADVLSSNVSSSTRKLFKHNTQVELGNFGGLNNLSGDTRNALLVVAVLITTATYQAMLSPPGGFSSGGGSANTNTHTLSKSLAMQLPRNGAGMADIGGKELNPDGFSPLDLALRYEQTNTVKWLLDYDPHMIGVKGKERFTALHYVAEVDNVDLLAMFLDKSPKSVEDLTVRRETAVRVAVRNRNDRALKVLLGFVQLTDDERILDWEDENGDTVLHIVASTNTIEARILSFCLLLLVRQRKFWVLIF</sequence>
<keyword evidence="1" id="KW-0040">ANK repeat</keyword>
<dbReference type="InterPro" id="IPR036770">
    <property type="entry name" value="Ankyrin_rpt-contain_sf"/>
</dbReference>
<evidence type="ECO:0000313" key="4">
    <source>
        <dbReference type="Proteomes" id="UP001630127"/>
    </source>
</evidence>
<keyword evidence="4" id="KW-1185">Reference proteome</keyword>
<dbReference type="PROSITE" id="PS50297">
    <property type="entry name" value="ANK_REP_REGION"/>
    <property type="match status" value="1"/>
</dbReference>
<dbReference type="EMBL" id="JBJUIK010000004">
    <property type="protein sequence ID" value="KAL3530132.1"/>
    <property type="molecule type" value="Genomic_DNA"/>
</dbReference>
<evidence type="ECO:0000313" key="3">
    <source>
        <dbReference type="EMBL" id="KAL3530132.1"/>
    </source>
</evidence>